<keyword evidence="3" id="KW-0732">Signal</keyword>
<dbReference type="OrthoDB" id="2014201at2759"/>
<proteinExistence type="predicted"/>
<dbReference type="EMBL" id="FN647683">
    <property type="protein sequence ID" value="CBN79165.1"/>
    <property type="molecule type" value="Genomic_DNA"/>
</dbReference>
<feature type="region of interest" description="Disordered" evidence="1">
    <location>
        <begin position="447"/>
        <end position="476"/>
    </location>
</feature>
<evidence type="ECO:0000313" key="5">
    <source>
        <dbReference type="Proteomes" id="UP000002630"/>
    </source>
</evidence>
<feature type="region of interest" description="Disordered" evidence="1">
    <location>
        <begin position="76"/>
        <end position="101"/>
    </location>
</feature>
<feature type="transmembrane region" description="Helical" evidence="2">
    <location>
        <begin position="533"/>
        <end position="555"/>
    </location>
</feature>
<dbReference type="PANTHER" id="PTHR11183">
    <property type="entry name" value="GLYCOGENIN SUBFAMILY MEMBER"/>
    <property type="match status" value="1"/>
</dbReference>
<dbReference type="SUPFAM" id="SSF53448">
    <property type="entry name" value="Nucleotide-diphospho-sugar transferases"/>
    <property type="match status" value="1"/>
</dbReference>
<evidence type="ECO:0000256" key="1">
    <source>
        <dbReference type="SAM" id="MobiDB-lite"/>
    </source>
</evidence>
<feature type="signal peptide" evidence="3">
    <location>
        <begin position="1"/>
        <end position="26"/>
    </location>
</feature>
<dbReference type="InParanoid" id="D8LBY2"/>
<gene>
    <name evidence="4" type="ORF">Esi_0010_0059</name>
</gene>
<feature type="compositionally biased region" description="Gly residues" evidence="1">
    <location>
        <begin position="784"/>
        <end position="801"/>
    </location>
</feature>
<dbReference type="EMBL" id="FN649733">
    <property type="protein sequence ID" value="CBN79165.1"/>
    <property type="molecule type" value="Genomic_DNA"/>
</dbReference>
<dbReference type="Gene3D" id="3.90.550.10">
    <property type="entry name" value="Spore Coat Polysaccharide Biosynthesis Protein SpsA, Chain A"/>
    <property type="match status" value="1"/>
</dbReference>
<keyword evidence="2" id="KW-1133">Transmembrane helix</keyword>
<dbReference type="InterPro" id="IPR002495">
    <property type="entry name" value="Glyco_trans_8"/>
</dbReference>
<feature type="compositionally biased region" description="Basic residues" evidence="1">
    <location>
        <begin position="465"/>
        <end position="476"/>
    </location>
</feature>
<feature type="region of interest" description="Disordered" evidence="1">
    <location>
        <begin position="772"/>
        <end position="812"/>
    </location>
</feature>
<keyword evidence="2" id="KW-0472">Membrane</keyword>
<keyword evidence="5" id="KW-1185">Reference proteome</keyword>
<protein>
    <submittedName>
        <fullName evidence="4">Glycosyltransferase, family GT8</fullName>
    </submittedName>
</protein>
<dbReference type="GO" id="GO:0016757">
    <property type="term" value="F:glycosyltransferase activity"/>
    <property type="evidence" value="ECO:0007669"/>
    <property type="project" value="InterPro"/>
</dbReference>
<dbReference type="Proteomes" id="UP000002630">
    <property type="component" value="Linkage Group LG08"/>
</dbReference>
<dbReference type="InterPro" id="IPR029044">
    <property type="entry name" value="Nucleotide-diphossugar_trans"/>
</dbReference>
<name>D8LBY2_ECTSI</name>
<dbReference type="AlphaFoldDB" id="D8LBY2"/>
<evidence type="ECO:0000256" key="3">
    <source>
        <dbReference type="SAM" id="SignalP"/>
    </source>
</evidence>
<organism evidence="4 5">
    <name type="scientific">Ectocarpus siliculosus</name>
    <name type="common">Brown alga</name>
    <name type="synonym">Conferva siliculosa</name>
    <dbReference type="NCBI Taxonomy" id="2880"/>
    <lineage>
        <taxon>Eukaryota</taxon>
        <taxon>Sar</taxon>
        <taxon>Stramenopiles</taxon>
        <taxon>Ochrophyta</taxon>
        <taxon>PX clade</taxon>
        <taxon>Phaeophyceae</taxon>
        <taxon>Ectocarpales</taxon>
        <taxon>Ectocarpaceae</taxon>
        <taxon>Ectocarpus</taxon>
    </lineage>
</organism>
<dbReference type="InterPro" id="IPR050587">
    <property type="entry name" value="GNT1/Glycosyltrans_8"/>
</dbReference>
<feature type="transmembrane region" description="Helical" evidence="2">
    <location>
        <begin position="477"/>
        <end position="498"/>
    </location>
</feature>
<evidence type="ECO:0000256" key="2">
    <source>
        <dbReference type="SAM" id="Phobius"/>
    </source>
</evidence>
<feature type="chain" id="PRO_5003116935" evidence="3">
    <location>
        <begin position="27"/>
        <end position="837"/>
    </location>
</feature>
<reference evidence="4 5" key="1">
    <citation type="journal article" date="2010" name="Nature">
        <title>The Ectocarpus genome and the independent evolution of multicellularity in brown algae.</title>
        <authorList>
            <person name="Cock J.M."/>
            <person name="Sterck L."/>
            <person name="Rouze P."/>
            <person name="Scornet D."/>
            <person name="Allen A.E."/>
            <person name="Amoutzias G."/>
            <person name="Anthouard V."/>
            <person name="Artiguenave F."/>
            <person name="Aury J.M."/>
            <person name="Badger J.H."/>
            <person name="Beszteri B."/>
            <person name="Billiau K."/>
            <person name="Bonnet E."/>
            <person name="Bothwell J.H."/>
            <person name="Bowler C."/>
            <person name="Boyen C."/>
            <person name="Brownlee C."/>
            <person name="Carrano C.J."/>
            <person name="Charrier B."/>
            <person name="Cho G.Y."/>
            <person name="Coelho S.M."/>
            <person name="Collen J."/>
            <person name="Corre E."/>
            <person name="Da Silva C."/>
            <person name="Delage L."/>
            <person name="Delaroque N."/>
            <person name="Dittami S.M."/>
            <person name="Doulbeau S."/>
            <person name="Elias M."/>
            <person name="Farnham G."/>
            <person name="Gachon C.M."/>
            <person name="Gschloessl B."/>
            <person name="Heesch S."/>
            <person name="Jabbari K."/>
            <person name="Jubin C."/>
            <person name="Kawai H."/>
            <person name="Kimura K."/>
            <person name="Kloareg B."/>
            <person name="Kupper F.C."/>
            <person name="Lang D."/>
            <person name="Le Bail A."/>
            <person name="Leblanc C."/>
            <person name="Lerouge P."/>
            <person name="Lohr M."/>
            <person name="Lopez P.J."/>
            <person name="Martens C."/>
            <person name="Maumus F."/>
            <person name="Michel G."/>
            <person name="Miranda-Saavedra D."/>
            <person name="Morales J."/>
            <person name="Moreau H."/>
            <person name="Motomura T."/>
            <person name="Nagasato C."/>
            <person name="Napoli C.A."/>
            <person name="Nelson D.R."/>
            <person name="Nyvall-Collen P."/>
            <person name="Peters A.F."/>
            <person name="Pommier C."/>
            <person name="Potin P."/>
            <person name="Poulain J."/>
            <person name="Quesneville H."/>
            <person name="Read B."/>
            <person name="Rensing S.A."/>
            <person name="Ritter A."/>
            <person name="Rousvoal S."/>
            <person name="Samanta M."/>
            <person name="Samson G."/>
            <person name="Schroeder D.C."/>
            <person name="Segurens B."/>
            <person name="Strittmatter M."/>
            <person name="Tonon T."/>
            <person name="Tregear J.W."/>
            <person name="Valentin K."/>
            <person name="von Dassow P."/>
            <person name="Yamagishi T."/>
            <person name="Van de Peer Y."/>
            <person name="Wincker P."/>
        </authorList>
    </citation>
    <scope>NUCLEOTIDE SEQUENCE [LARGE SCALE GENOMIC DNA]</scope>
    <source>
        <strain evidence="5">Ec32 / CCAP1310/4</strain>
    </source>
</reference>
<keyword evidence="2" id="KW-0812">Transmembrane</keyword>
<sequence>MRVIGPAAACGALALDVLTIVSSAVGSPILGASTVDVKGAEEYRHHHHQLPADAVAAAASGTTADTRHFAARALDAAKKGSDGGASTQHQHSKASPASVAAAQPSRRAYATLLYSDFIEGTRALGQSLRESGTSADTVVLVTPDVRQETRQKLAEDGWIVRPVAVETNPNQNFQSRLVFVYTKLLIVEMEEEYDRIVFLDADTLVLENIDELFECEPFCAVMRHSELLNSGVVVITPSKELYGHMHDLIGELDSYTGGDQGFLNSFYPYFAACPAFEPYPILGSRLAGVGSGVEEINGGGGGGGGRRRALGGGRELDGLLVEGRGVEDMVGGERRAGAMEGEGGTRRRRLAGEGSEWVRPKGWGCKRLPTRYNGDWPLLFVDGDLQVVQGKEAGPEAPADWKRRKKVKILHFTFGTAKPWNWWTYPFLPYVDLWLEAFHRLDGRKASSPRLGGGGGGEKANKGAGRTRRGRGRRPRWNGVVGQAVHGLAPLIVVAVLWRAAKRWTATRRALRNMCIALARYTIPVNALNARSLFGSVFNLTMGLVLALSAAVLAFKAVPTTRLGAARPEAAWAFFWGRATALVIIAEGDCGSFSARARSYLVLVSLKAHKVFAASTPRDNALELDAASNGDGGCTATPMMAPPVGACPGPRRATGTGAVPQPPGGQASATTAGGGIIGGSGVVEGTGKQGGASVGGPCGPRRLALTETMAHLVFLSAMATSLVSAPLWVGLNGFPASREVVPGIGRLLALLVAFTFSAVRLPPLWAAHARSFDSSNGTSTKGVSSGGSGGSGGGGGVGAGCGSWKRGRRMSRSNRLEMQAERAALNNLSPLSDHHTA</sequence>
<dbReference type="Pfam" id="PF01501">
    <property type="entry name" value="Glyco_transf_8"/>
    <property type="match status" value="1"/>
</dbReference>
<feature type="compositionally biased region" description="Low complexity" evidence="1">
    <location>
        <begin position="774"/>
        <end position="783"/>
    </location>
</feature>
<evidence type="ECO:0000313" key="4">
    <source>
        <dbReference type="EMBL" id="CBN79165.1"/>
    </source>
</evidence>
<accession>D8LBY2</accession>
<dbReference type="STRING" id="2880.D8LBY2"/>
<dbReference type="eggNOG" id="KOG1950">
    <property type="taxonomic scope" value="Eukaryota"/>
</dbReference>